<dbReference type="AlphaFoldDB" id="A0A1T4KFR2"/>
<dbReference type="InterPro" id="IPR001851">
    <property type="entry name" value="ABC_transp_permease"/>
</dbReference>
<dbReference type="GO" id="GO:0006865">
    <property type="term" value="P:amino acid transport"/>
    <property type="evidence" value="ECO:0007669"/>
    <property type="project" value="UniProtKB-KW"/>
</dbReference>
<protein>
    <submittedName>
        <fullName evidence="10">Branched-chain amino acid transport system permease protein</fullName>
    </submittedName>
</protein>
<evidence type="ECO:0000256" key="1">
    <source>
        <dbReference type="ARBA" id="ARBA00004651"/>
    </source>
</evidence>
<dbReference type="RefSeq" id="WP_085932618.1">
    <property type="nucleotide sequence ID" value="NZ_FUWJ01000001.1"/>
</dbReference>
<keyword evidence="4 9" id="KW-0812">Transmembrane</keyword>
<dbReference type="GO" id="GO:0005886">
    <property type="term" value="C:plasma membrane"/>
    <property type="evidence" value="ECO:0007669"/>
    <property type="project" value="UniProtKB-SubCell"/>
</dbReference>
<evidence type="ECO:0000256" key="6">
    <source>
        <dbReference type="ARBA" id="ARBA00022989"/>
    </source>
</evidence>
<feature type="transmembrane region" description="Helical" evidence="9">
    <location>
        <begin position="6"/>
        <end position="26"/>
    </location>
</feature>
<feature type="transmembrane region" description="Helical" evidence="9">
    <location>
        <begin position="136"/>
        <end position="160"/>
    </location>
</feature>
<proteinExistence type="inferred from homology"/>
<comment type="similarity">
    <text evidence="8">Belongs to the binding-protein-dependent transport system permease family. LivHM subfamily.</text>
</comment>
<evidence type="ECO:0000256" key="7">
    <source>
        <dbReference type="ARBA" id="ARBA00023136"/>
    </source>
</evidence>
<dbReference type="InterPro" id="IPR052157">
    <property type="entry name" value="BCAA_transport_permease"/>
</dbReference>
<keyword evidence="5" id="KW-0029">Amino-acid transport</keyword>
<feature type="transmembrane region" description="Helical" evidence="9">
    <location>
        <begin position="97"/>
        <end position="116"/>
    </location>
</feature>
<keyword evidence="3" id="KW-1003">Cell membrane</keyword>
<dbReference type="PANTHER" id="PTHR11795">
    <property type="entry name" value="BRANCHED-CHAIN AMINO ACID TRANSPORT SYSTEM PERMEASE PROTEIN LIVH"/>
    <property type="match status" value="1"/>
</dbReference>
<evidence type="ECO:0000313" key="11">
    <source>
        <dbReference type="Proteomes" id="UP000190092"/>
    </source>
</evidence>
<feature type="transmembrane region" description="Helical" evidence="9">
    <location>
        <begin position="189"/>
        <end position="213"/>
    </location>
</feature>
<dbReference type="STRING" id="225324.SAMN02745126_00939"/>
<accession>A0A1T4KFR2</accession>
<name>A0A1T4KFR2_9HYPH</name>
<feature type="transmembrane region" description="Helical" evidence="9">
    <location>
        <begin position="254"/>
        <end position="278"/>
    </location>
</feature>
<evidence type="ECO:0000256" key="5">
    <source>
        <dbReference type="ARBA" id="ARBA00022970"/>
    </source>
</evidence>
<dbReference type="CDD" id="cd06582">
    <property type="entry name" value="TM_PBP1_LivH_like"/>
    <property type="match status" value="1"/>
</dbReference>
<dbReference type="GO" id="GO:0022857">
    <property type="term" value="F:transmembrane transporter activity"/>
    <property type="evidence" value="ECO:0007669"/>
    <property type="project" value="InterPro"/>
</dbReference>
<dbReference type="PANTHER" id="PTHR11795:SF445">
    <property type="entry name" value="AMINO ACID ABC TRANSPORTER PERMEASE PROTEIN"/>
    <property type="match status" value="1"/>
</dbReference>
<keyword evidence="2" id="KW-0813">Transport</keyword>
<dbReference type="EMBL" id="FUWJ01000001">
    <property type="protein sequence ID" value="SJZ41205.1"/>
    <property type="molecule type" value="Genomic_DNA"/>
</dbReference>
<keyword evidence="11" id="KW-1185">Reference proteome</keyword>
<keyword evidence="6 9" id="KW-1133">Transmembrane helix</keyword>
<feature type="transmembrane region" description="Helical" evidence="9">
    <location>
        <begin position="219"/>
        <end position="242"/>
    </location>
</feature>
<feature type="transmembrane region" description="Helical" evidence="9">
    <location>
        <begin position="33"/>
        <end position="53"/>
    </location>
</feature>
<evidence type="ECO:0000256" key="3">
    <source>
        <dbReference type="ARBA" id="ARBA00022475"/>
    </source>
</evidence>
<evidence type="ECO:0000256" key="8">
    <source>
        <dbReference type="ARBA" id="ARBA00037998"/>
    </source>
</evidence>
<dbReference type="Proteomes" id="UP000190092">
    <property type="component" value="Unassembled WGS sequence"/>
</dbReference>
<feature type="transmembrane region" description="Helical" evidence="9">
    <location>
        <begin position="65"/>
        <end position="85"/>
    </location>
</feature>
<evidence type="ECO:0000256" key="9">
    <source>
        <dbReference type="SAM" id="Phobius"/>
    </source>
</evidence>
<dbReference type="OrthoDB" id="153121at2"/>
<evidence type="ECO:0000256" key="2">
    <source>
        <dbReference type="ARBA" id="ARBA00022448"/>
    </source>
</evidence>
<reference evidence="11" key="1">
    <citation type="submission" date="2017-02" db="EMBL/GenBank/DDBJ databases">
        <authorList>
            <person name="Varghese N."/>
            <person name="Submissions S."/>
        </authorList>
    </citation>
    <scope>NUCLEOTIDE SEQUENCE [LARGE SCALE GENOMIC DNA]</scope>
    <source>
        <strain evidence="11">ATCC 27094</strain>
    </source>
</reference>
<evidence type="ECO:0000256" key="4">
    <source>
        <dbReference type="ARBA" id="ARBA00022692"/>
    </source>
</evidence>
<dbReference type="Pfam" id="PF02653">
    <property type="entry name" value="BPD_transp_2"/>
    <property type="match status" value="1"/>
</dbReference>
<gene>
    <name evidence="10" type="ORF">SAMN02745126_00939</name>
</gene>
<sequence length="283" mass="30438">MPSATLLGQALISGVLAGGMYGLLAMGLSLSWGLLRLVNLSHFALAFLSAYIVYELGTKYGVAPWWSAAMVVPVMFGVGAAQYWLFDRFHVNELASLLITFSFAVIVEAGIQIYWTADYRRFETHYSTLSFKVGPFFVPVLELVLCVVASVLAWGTWMWLRKTYVGKGLRAAAEDADIAAAYGVDHRKLAYLLSGIGAAYAGIAGTFIALIATLAPAQIWAWLGVVFAVVIIGRLGNPLGALLAGMLIGASESLAMAVLSPAWAPVVSFSVLIVILLWDPEWL</sequence>
<keyword evidence="7 9" id="KW-0472">Membrane</keyword>
<organism evidence="10 11">
    <name type="scientific">Enhydrobacter aerosaccus</name>
    <dbReference type="NCBI Taxonomy" id="225324"/>
    <lineage>
        <taxon>Bacteria</taxon>
        <taxon>Pseudomonadati</taxon>
        <taxon>Pseudomonadota</taxon>
        <taxon>Alphaproteobacteria</taxon>
        <taxon>Hyphomicrobiales</taxon>
        <taxon>Enhydrobacter</taxon>
    </lineage>
</organism>
<evidence type="ECO:0000313" key="10">
    <source>
        <dbReference type="EMBL" id="SJZ41205.1"/>
    </source>
</evidence>
<comment type="subcellular location">
    <subcellularLocation>
        <location evidence="1">Cell membrane</location>
        <topology evidence="1">Multi-pass membrane protein</topology>
    </subcellularLocation>
</comment>